<proteinExistence type="predicted"/>
<sequence>MSGGSSLLPDMQSVGETLFKLPATGLEWLASLWPLKACKSKFWRKFWRITETLILGTIYLFLILQLSIVEAKVLICQMLITYRDLGLKLEHVWLLMGFFIAIFVCINGTLAESFRARCTKKKIPKKSKKWVNAIRLWTTVYIWIVSFLVSTVFEGHPKSIVIVMQLILLLPLPTHLALCHYSDNGSSVVFLWNNGELILDTLCDLEEGEKSYV</sequence>
<comment type="caution">
    <text evidence="2">The sequence shown here is derived from an EMBL/GenBank/DDBJ whole genome shotgun (WGS) entry which is preliminary data.</text>
</comment>
<reference evidence="2" key="2">
    <citation type="journal article" date="2021" name="Genome Biol. Evol.">
        <title>Developing a high-quality reference genome for a parasitic bivalve with doubly uniparental inheritance (Bivalvia: Unionida).</title>
        <authorList>
            <person name="Smith C.H."/>
        </authorList>
    </citation>
    <scope>NUCLEOTIDE SEQUENCE</scope>
    <source>
        <strain evidence="2">CHS0354</strain>
        <tissue evidence="2">Mantle</tissue>
    </source>
</reference>
<reference evidence="2" key="1">
    <citation type="journal article" date="2021" name="Genome Biol. Evol.">
        <title>A High-Quality Reference Genome for a Parasitic Bivalve with Doubly Uniparental Inheritance (Bivalvia: Unionida).</title>
        <authorList>
            <person name="Smith C.H."/>
        </authorList>
    </citation>
    <scope>NUCLEOTIDE SEQUENCE</scope>
    <source>
        <strain evidence="2">CHS0354</strain>
    </source>
</reference>
<dbReference type="AlphaFoldDB" id="A0AAE0VZM8"/>
<evidence type="ECO:0000313" key="3">
    <source>
        <dbReference type="Proteomes" id="UP001195483"/>
    </source>
</evidence>
<organism evidence="2 3">
    <name type="scientific">Potamilus streckersoni</name>
    <dbReference type="NCBI Taxonomy" id="2493646"/>
    <lineage>
        <taxon>Eukaryota</taxon>
        <taxon>Metazoa</taxon>
        <taxon>Spiralia</taxon>
        <taxon>Lophotrochozoa</taxon>
        <taxon>Mollusca</taxon>
        <taxon>Bivalvia</taxon>
        <taxon>Autobranchia</taxon>
        <taxon>Heteroconchia</taxon>
        <taxon>Palaeoheterodonta</taxon>
        <taxon>Unionida</taxon>
        <taxon>Unionoidea</taxon>
        <taxon>Unionidae</taxon>
        <taxon>Ambleminae</taxon>
        <taxon>Lampsilini</taxon>
        <taxon>Potamilus</taxon>
    </lineage>
</organism>
<keyword evidence="1" id="KW-0472">Membrane</keyword>
<evidence type="ECO:0000313" key="2">
    <source>
        <dbReference type="EMBL" id="KAK3595709.1"/>
    </source>
</evidence>
<evidence type="ECO:0000256" key="1">
    <source>
        <dbReference type="SAM" id="Phobius"/>
    </source>
</evidence>
<reference evidence="2" key="3">
    <citation type="submission" date="2023-05" db="EMBL/GenBank/DDBJ databases">
        <authorList>
            <person name="Smith C.H."/>
        </authorList>
    </citation>
    <scope>NUCLEOTIDE SEQUENCE</scope>
    <source>
        <strain evidence="2">CHS0354</strain>
        <tissue evidence="2">Mantle</tissue>
    </source>
</reference>
<dbReference type="Proteomes" id="UP001195483">
    <property type="component" value="Unassembled WGS sequence"/>
</dbReference>
<keyword evidence="1" id="KW-0812">Transmembrane</keyword>
<gene>
    <name evidence="2" type="ORF">CHS0354_025331</name>
</gene>
<name>A0AAE0VZM8_9BIVA</name>
<feature type="transmembrane region" description="Helical" evidence="1">
    <location>
        <begin position="53"/>
        <end position="80"/>
    </location>
</feature>
<protein>
    <submittedName>
        <fullName evidence="2">Uncharacterized protein</fullName>
    </submittedName>
</protein>
<feature type="transmembrane region" description="Helical" evidence="1">
    <location>
        <begin position="92"/>
        <end position="111"/>
    </location>
</feature>
<feature type="transmembrane region" description="Helical" evidence="1">
    <location>
        <begin position="132"/>
        <end position="153"/>
    </location>
</feature>
<keyword evidence="1" id="KW-1133">Transmembrane helix</keyword>
<accession>A0AAE0VZM8</accession>
<keyword evidence="3" id="KW-1185">Reference proteome</keyword>
<dbReference type="EMBL" id="JAEAOA010001512">
    <property type="protein sequence ID" value="KAK3595709.1"/>
    <property type="molecule type" value="Genomic_DNA"/>
</dbReference>